<dbReference type="RefSeq" id="WP_397558508.1">
    <property type="nucleotide sequence ID" value="NZ_JBIQWL010000015.1"/>
</dbReference>
<protein>
    <submittedName>
        <fullName evidence="1">Uncharacterized protein</fullName>
    </submittedName>
</protein>
<dbReference type="Gene3D" id="1.10.10.1150">
    <property type="entry name" value="Coenzyme PQQ synthesis protein D (PqqD)"/>
    <property type="match status" value="1"/>
</dbReference>
<organism evidence="1 2">
    <name type="scientific">Microbacterium alkaliflavum</name>
    <dbReference type="NCBI Taxonomy" id="3248839"/>
    <lineage>
        <taxon>Bacteria</taxon>
        <taxon>Bacillati</taxon>
        <taxon>Actinomycetota</taxon>
        <taxon>Actinomycetes</taxon>
        <taxon>Micrococcales</taxon>
        <taxon>Microbacteriaceae</taxon>
        <taxon>Microbacterium</taxon>
    </lineage>
</organism>
<evidence type="ECO:0000313" key="1">
    <source>
        <dbReference type="EMBL" id="MFH8253083.1"/>
    </source>
</evidence>
<dbReference type="InterPro" id="IPR041881">
    <property type="entry name" value="PqqD_sf"/>
</dbReference>
<gene>
    <name evidence="1" type="ORF">ACH3VR_22135</name>
</gene>
<proteinExistence type="predicted"/>
<dbReference type="Proteomes" id="UP001610861">
    <property type="component" value="Unassembled WGS sequence"/>
</dbReference>
<evidence type="ECO:0000313" key="2">
    <source>
        <dbReference type="Proteomes" id="UP001610861"/>
    </source>
</evidence>
<sequence>MVVFTEPLRVVPLGYTTRTGARITLTIGDRPGSTKQEYSISRDVDEYLTSIDIRALYRDLSEADRDLLAALHDSNIVAVCPISHGLTVVPFTRRPLSLAEHLGADCIVRFDDAGEKVIVSETGGRILRLIDGDRTLQQLADEVEHTSAPTAAVDVLAEAASLAQTMRAVGALTFEPAS</sequence>
<dbReference type="EMBL" id="JBIQWL010000015">
    <property type="protein sequence ID" value="MFH8253083.1"/>
    <property type="molecule type" value="Genomic_DNA"/>
</dbReference>
<accession>A0ABW7QFD2</accession>
<keyword evidence="2" id="KW-1185">Reference proteome</keyword>
<reference evidence="1 2" key="1">
    <citation type="submission" date="2024-09" db="EMBL/GenBank/DDBJ databases">
        <authorList>
            <person name="Pan X."/>
        </authorList>
    </citation>
    <scope>NUCLEOTIDE SEQUENCE [LARGE SCALE GENOMIC DNA]</scope>
    <source>
        <strain evidence="1 2">B2969</strain>
    </source>
</reference>
<comment type="caution">
    <text evidence="1">The sequence shown here is derived from an EMBL/GenBank/DDBJ whole genome shotgun (WGS) entry which is preliminary data.</text>
</comment>
<name>A0ABW7QFD2_9MICO</name>